<comment type="caution">
    <text evidence="9">The sequence shown here is derived from an EMBL/GenBank/DDBJ whole genome shotgun (WGS) entry which is preliminary data.</text>
</comment>
<dbReference type="Pfam" id="PF04616">
    <property type="entry name" value="Glyco_hydro_43"/>
    <property type="match status" value="1"/>
</dbReference>
<dbReference type="CDD" id="cd18620">
    <property type="entry name" value="GH43_XylA-like"/>
    <property type="match status" value="1"/>
</dbReference>
<organism evidence="9 10">
    <name type="scientific">Candidatus Eisenbergiella stercorigallinarum</name>
    <dbReference type="NCBI Taxonomy" id="2838557"/>
    <lineage>
        <taxon>Bacteria</taxon>
        <taxon>Bacillati</taxon>
        <taxon>Bacillota</taxon>
        <taxon>Clostridia</taxon>
        <taxon>Lachnospirales</taxon>
        <taxon>Lachnospiraceae</taxon>
        <taxon>Eisenbergiella</taxon>
    </lineage>
</organism>
<feature type="site" description="Important for catalytic activity, responsible for pKa modulation of the active site Glu and correct orientation of both the proton donor and substrate" evidence="6">
    <location>
        <position position="122"/>
    </location>
</feature>
<evidence type="ECO:0000256" key="2">
    <source>
        <dbReference type="ARBA" id="ARBA00022651"/>
    </source>
</evidence>
<dbReference type="InterPro" id="IPR005084">
    <property type="entry name" value="CBM6"/>
</dbReference>
<dbReference type="GO" id="GO:0004553">
    <property type="term" value="F:hydrolase activity, hydrolyzing O-glycosyl compounds"/>
    <property type="evidence" value="ECO:0007669"/>
    <property type="project" value="InterPro"/>
</dbReference>
<dbReference type="PANTHER" id="PTHR43772:SF2">
    <property type="entry name" value="PUTATIVE (AFU_ORTHOLOGUE AFUA_2G04480)-RELATED"/>
    <property type="match status" value="1"/>
</dbReference>
<reference evidence="9" key="1">
    <citation type="journal article" date="2021" name="PeerJ">
        <title>Extensive microbial diversity within the chicken gut microbiome revealed by metagenomics and culture.</title>
        <authorList>
            <person name="Gilroy R."/>
            <person name="Ravi A."/>
            <person name="Getino M."/>
            <person name="Pursley I."/>
            <person name="Horton D.L."/>
            <person name="Alikhan N.F."/>
            <person name="Baker D."/>
            <person name="Gharbi K."/>
            <person name="Hall N."/>
            <person name="Watson M."/>
            <person name="Adriaenssens E.M."/>
            <person name="Foster-Nyarko E."/>
            <person name="Jarju S."/>
            <person name="Secka A."/>
            <person name="Antonio M."/>
            <person name="Oren A."/>
            <person name="Chaudhuri R.R."/>
            <person name="La Ragione R."/>
            <person name="Hildebrand F."/>
            <person name="Pallen M.J."/>
        </authorList>
    </citation>
    <scope>NUCLEOTIDE SEQUENCE</scope>
    <source>
        <strain evidence="9">ChiHjej8B7-25341</strain>
    </source>
</reference>
<name>A0A9D2QZZ6_9FIRM</name>
<dbReference type="InterPro" id="IPR006710">
    <property type="entry name" value="Glyco_hydro_43"/>
</dbReference>
<evidence type="ECO:0000256" key="4">
    <source>
        <dbReference type="ARBA" id="ARBA00023277"/>
    </source>
</evidence>
<dbReference type="SUPFAM" id="SSF49785">
    <property type="entry name" value="Galactose-binding domain-like"/>
    <property type="match status" value="1"/>
</dbReference>
<dbReference type="CDD" id="cd04084">
    <property type="entry name" value="CBM6_xylanase-like"/>
    <property type="match status" value="1"/>
</dbReference>
<keyword evidence="4" id="KW-0119">Carbohydrate metabolism</keyword>
<reference evidence="9" key="2">
    <citation type="submission" date="2021-04" db="EMBL/GenBank/DDBJ databases">
        <authorList>
            <person name="Gilroy R."/>
        </authorList>
    </citation>
    <scope>NUCLEOTIDE SEQUENCE</scope>
    <source>
        <strain evidence="9">ChiHjej8B7-25341</strain>
    </source>
</reference>
<evidence type="ECO:0000259" key="8">
    <source>
        <dbReference type="Pfam" id="PF03422"/>
    </source>
</evidence>
<evidence type="ECO:0000256" key="7">
    <source>
        <dbReference type="RuleBase" id="RU361187"/>
    </source>
</evidence>
<keyword evidence="2" id="KW-0624">Polysaccharide degradation</keyword>
<dbReference type="GO" id="GO:0030246">
    <property type="term" value="F:carbohydrate binding"/>
    <property type="evidence" value="ECO:0007669"/>
    <property type="project" value="InterPro"/>
</dbReference>
<keyword evidence="3 7" id="KW-0378">Hydrolase</keyword>
<sequence>MNPILPGRYYIPDAEARSDEDGNVYLYGSKDMADDDDYCSYEYQVFSSKDLKNWKVSDISFSTDWLKEKTKERLYAPDCIKKDGMYYLLYCLADGTEGIAESSRPEGPFCDKGTIPGIHGIDPSAIVEEDGVYYFWGQMSLKGAKLDPEACRIEEDTLTEGILTQDRDGFHEGSSIRRIGDKYYLVYTDISRGRATCLSYAISDSPFGPYEKKGIIIDNTGCDPSSWNNHGSIEKIGDSYYVFYHRSTHNSEYSRHVCAEPIQIHEDGTIDEVEMTSQGTEGPIECTRRLEASAFCLIHGEAFLRDFSSAEESYEFLTNIHDGDGAYIKYYQFDKEVARFCVSAANAGADAGIRVRLDGAQGEVIATVCVGRTEGNYDFRTFSAPVCGKLSGKHAVYLEFFGKSGKLMNLKELYFI</sequence>
<gene>
    <name evidence="9" type="ORF">H9912_13145</name>
</gene>
<evidence type="ECO:0000256" key="1">
    <source>
        <dbReference type="ARBA" id="ARBA00009865"/>
    </source>
</evidence>
<dbReference type="InterPro" id="IPR052176">
    <property type="entry name" value="Glycosyl_Hydrlase_43_Enz"/>
</dbReference>
<evidence type="ECO:0000256" key="6">
    <source>
        <dbReference type="PIRSR" id="PIRSR606710-2"/>
    </source>
</evidence>
<keyword evidence="2" id="KW-0858">Xylan degradation</keyword>
<dbReference type="EMBL" id="DWUW01000373">
    <property type="protein sequence ID" value="HJD32869.1"/>
    <property type="molecule type" value="Genomic_DNA"/>
</dbReference>
<dbReference type="InterPro" id="IPR023296">
    <property type="entry name" value="Glyco_hydro_beta-prop_sf"/>
</dbReference>
<evidence type="ECO:0000256" key="5">
    <source>
        <dbReference type="ARBA" id="ARBA00023295"/>
    </source>
</evidence>
<dbReference type="GO" id="GO:0045493">
    <property type="term" value="P:xylan catabolic process"/>
    <property type="evidence" value="ECO:0007669"/>
    <property type="project" value="UniProtKB-KW"/>
</dbReference>
<dbReference type="SUPFAM" id="SSF75005">
    <property type="entry name" value="Arabinanase/levansucrase/invertase"/>
    <property type="match status" value="1"/>
</dbReference>
<dbReference type="Pfam" id="PF03422">
    <property type="entry name" value="CBM_6"/>
    <property type="match status" value="1"/>
</dbReference>
<comment type="similarity">
    <text evidence="1 7">Belongs to the glycosyl hydrolase 43 family.</text>
</comment>
<evidence type="ECO:0000313" key="9">
    <source>
        <dbReference type="EMBL" id="HJD32869.1"/>
    </source>
</evidence>
<dbReference type="Proteomes" id="UP000823851">
    <property type="component" value="Unassembled WGS sequence"/>
</dbReference>
<evidence type="ECO:0000256" key="3">
    <source>
        <dbReference type="ARBA" id="ARBA00022801"/>
    </source>
</evidence>
<accession>A0A9D2QZZ6</accession>
<proteinExistence type="inferred from homology"/>
<dbReference type="Gene3D" id="2.115.10.20">
    <property type="entry name" value="Glycosyl hydrolase domain, family 43"/>
    <property type="match status" value="1"/>
</dbReference>
<feature type="domain" description="CBM6" evidence="8">
    <location>
        <begin position="318"/>
        <end position="415"/>
    </location>
</feature>
<keyword evidence="5 7" id="KW-0326">Glycosidase</keyword>
<dbReference type="PANTHER" id="PTHR43772">
    <property type="entry name" value="ENDO-1,4-BETA-XYLANASE"/>
    <property type="match status" value="1"/>
</dbReference>
<dbReference type="AlphaFoldDB" id="A0A9D2QZZ6"/>
<dbReference type="InterPro" id="IPR008979">
    <property type="entry name" value="Galactose-bd-like_sf"/>
</dbReference>
<evidence type="ECO:0000313" key="10">
    <source>
        <dbReference type="Proteomes" id="UP000823851"/>
    </source>
</evidence>
<protein>
    <submittedName>
        <fullName evidence="9">Family 43 glycosylhydrolase</fullName>
    </submittedName>
</protein>
<dbReference type="Gene3D" id="2.60.120.260">
    <property type="entry name" value="Galactose-binding domain-like"/>
    <property type="match status" value="1"/>
</dbReference>